<accession>A0ABR0EQQ8</accession>
<feature type="domain" description="Membrane anchor Opy2 N-terminal" evidence="3">
    <location>
        <begin position="24"/>
        <end position="58"/>
    </location>
</feature>
<gene>
    <name evidence="4" type="ORF">PRZ48_004712</name>
</gene>
<feature type="compositionally biased region" description="Polar residues" evidence="1">
    <location>
        <begin position="404"/>
        <end position="415"/>
    </location>
</feature>
<keyword evidence="2" id="KW-1133">Transmembrane helix</keyword>
<keyword evidence="2" id="KW-0812">Transmembrane</keyword>
<feature type="compositionally biased region" description="Polar residues" evidence="1">
    <location>
        <begin position="339"/>
        <end position="348"/>
    </location>
</feature>
<feature type="transmembrane region" description="Helical" evidence="2">
    <location>
        <begin position="73"/>
        <end position="95"/>
    </location>
</feature>
<dbReference type="Proteomes" id="UP001305779">
    <property type="component" value="Unassembled WGS sequence"/>
</dbReference>
<proteinExistence type="predicted"/>
<evidence type="ECO:0000259" key="3">
    <source>
        <dbReference type="Pfam" id="PF09463"/>
    </source>
</evidence>
<feature type="region of interest" description="Disordered" evidence="1">
    <location>
        <begin position="189"/>
        <end position="244"/>
    </location>
</feature>
<reference evidence="4 5" key="1">
    <citation type="journal article" date="2023" name="G3 (Bethesda)">
        <title>A chromosome-level genome assembly of Zasmidium syzygii isolated from banana leaves.</title>
        <authorList>
            <person name="van Westerhoven A.C."/>
            <person name="Mehrabi R."/>
            <person name="Talebi R."/>
            <person name="Steentjes M.B.F."/>
            <person name="Corcolon B."/>
            <person name="Chong P.A."/>
            <person name="Kema G.H.J."/>
            <person name="Seidl M.F."/>
        </authorList>
    </citation>
    <scope>NUCLEOTIDE SEQUENCE [LARGE SCALE GENOMIC DNA]</scope>
    <source>
        <strain evidence="4 5">P124</strain>
    </source>
</reference>
<sequence length="478" mass="50863">MASTKRGTMSYEVERNLRTIFKRCVKCPTETPTCPDCPSGQICSLVPQDCNACAHMTCIANPSPAPASQKTNVGAIAGGVIGGVAFMAIVMFFLWRFWIKKRREQQELEAEEWEEDDISQQKRTTQFNAMRSDAASTRTRGSIANSILSRASNIIQIAYIPGVTNRNGSGHNSLLATAPVPPIPAAYANSTPKSPLSNEGDALFFRPGDLRDSTYTDSSSIRSGNNRDTQYTRQSITPSLARSSMMSDVYRDDATDVPMPATRVVRAAPRMVSVKTSQASSPASESPPSSSSPSAVKVMVPEQNNSPSASPAVGNGGFAKATQVTVGKGKGRFPIARQASDSSNSSQVKHAPAVPSPLVETATESDEEDEHARARRSLMNATSRAADPAPLIQPLESPFFDASELQTAGSSSAASRPNPYASMAANVRNERPRRGSRGPGGLSAVIEEAAKRASQDPDHEGTGAKRDASPFSDAHATN</sequence>
<name>A0ABR0EQQ8_ZASCE</name>
<evidence type="ECO:0000313" key="5">
    <source>
        <dbReference type="Proteomes" id="UP001305779"/>
    </source>
</evidence>
<dbReference type="Pfam" id="PF09463">
    <property type="entry name" value="Opy2"/>
    <property type="match status" value="1"/>
</dbReference>
<feature type="region of interest" description="Disordered" evidence="1">
    <location>
        <begin position="110"/>
        <end position="135"/>
    </location>
</feature>
<feature type="compositionally biased region" description="Low complexity" evidence="1">
    <location>
        <begin position="277"/>
        <end position="295"/>
    </location>
</feature>
<evidence type="ECO:0000256" key="1">
    <source>
        <dbReference type="SAM" id="MobiDB-lite"/>
    </source>
</evidence>
<feature type="region of interest" description="Disordered" evidence="1">
    <location>
        <begin position="268"/>
        <end position="296"/>
    </location>
</feature>
<evidence type="ECO:0000256" key="2">
    <source>
        <dbReference type="SAM" id="Phobius"/>
    </source>
</evidence>
<feature type="compositionally biased region" description="Basic and acidic residues" evidence="1">
    <location>
        <begin position="448"/>
        <end position="468"/>
    </location>
</feature>
<feature type="compositionally biased region" description="Polar residues" evidence="1">
    <location>
        <begin position="121"/>
        <end position="135"/>
    </location>
</feature>
<protein>
    <recommendedName>
        <fullName evidence="3">Membrane anchor Opy2 N-terminal domain-containing protein</fullName>
    </recommendedName>
</protein>
<dbReference type="InterPro" id="IPR018571">
    <property type="entry name" value="Membrane_anchor_Opy2_N"/>
</dbReference>
<comment type="caution">
    <text evidence="4">The sequence shown here is derived from an EMBL/GenBank/DDBJ whole genome shotgun (WGS) entry which is preliminary data.</text>
</comment>
<feature type="compositionally biased region" description="Polar residues" evidence="1">
    <location>
        <begin position="215"/>
        <end position="244"/>
    </location>
</feature>
<evidence type="ECO:0000313" key="4">
    <source>
        <dbReference type="EMBL" id="KAK4503797.1"/>
    </source>
</evidence>
<keyword evidence="2" id="KW-0472">Membrane</keyword>
<feature type="region of interest" description="Disordered" evidence="1">
    <location>
        <begin position="335"/>
        <end position="478"/>
    </location>
</feature>
<organism evidence="4 5">
    <name type="scientific">Zasmidium cellare</name>
    <name type="common">Wine cellar mold</name>
    <name type="synonym">Racodium cellare</name>
    <dbReference type="NCBI Taxonomy" id="395010"/>
    <lineage>
        <taxon>Eukaryota</taxon>
        <taxon>Fungi</taxon>
        <taxon>Dikarya</taxon>
        <taxon>Ascomycota</taxon>
        <taxon>Pezizomycotina</taxon>
        <taxon>Dothideomycetes</taxon>
        <taxon>Dothideomycetidae</taxon>
        <taxon>Mycosphaerellales</taxon>
        <taxon>Mycosphaerellaceae</taxon>
        <taxon>Zasmidium</taxon>
    </lineage>
</organism>
<dbReference type="EMBL" id="JAXOVC010000003">
    <property type="protein sequence ID" value="KAK4503797.1"/>
    <property type="molecule type" value="Genomic_DNA"/>
</dbReference>
<keyword evidence="5" id="KW-1185">Reference proteome</keyword>